<feature type="transmembrane region" description="Helical" evidence="5">
    <location>
        <begin position="150"/>
        <end position="170"/>
    </location>
</feature>
<evidence type="ECO:0000256" key="5">
    <source>
        <dbReference type="SAM" id="Phobius"/>
    </source>
</evidence>
<dbReference type="InterPro" id="IPR011701">
    <property type="entry name" value="MFS"/>
</dbReference>
<feature type="transmembrane region" description="Helical" evidence="5">
    <location>
        <begin position="347"/>
        <end position="372"/>
    </location>
</feature>
<dbReference type="SUPFAM" id="SSF103473">
    <property type="entry name" value="MFS general substrate transporter"/>
    <property type="match status" value="1"/>
</dbReference>
<dbReference type="STRING" id="1073090.A0A1L9SSC5"/>
<evidence type="ECO:0008006" key="8">
    <source>
        <dbReference type="Google" id="ProtNLM"/>
    </source>
</evidence>
<feature type="transmembrane region" description="Helical" evidence="5">
    <location>
        <begin position="46"/>
        <end position="65"/>
    </location>
</feature>
<keyword evidence="3 5" id="KW-1133">Transmembrane helix</keyword>
<dbReference type="Pfam" id="PF07690">
    <property type="entry name" value="MFS_1"/>
    <property type="match status" value="1"/>
</dbReference>
<dbReference type="PANTHER" id="PTHR23502:SF50">
    <property type="entry name" value="TRANSPORTER, PUTATIVE (AFU_ORTHOLOGUE AFUA_5G00430)-RELATED"/>
    <property type="match status" value="1"/>
</dbReference>
<dbReference type="OrthoDB" id="5215911at2759"/>
<organism evidence="6 7">
    <name type="scientific">Penicilliopsis zonata CBS 506.65</name>
    <dbReference type="NCBI Taxonomy" id="1073090"/>
    <lineage>
        <taxon>Eukaryota</taxon>
        <taxon>Fungi</taxon>
        <taxon>Dikarya</taxon>
        <taxon>Ascomycota</taxon>
        <taxon>Pezizomycotina</taxon>
        <taxon>Eurotiomycetes</taxon>
        <taxon>Eurotiomycetidae</taxon>
        <taxon>Eurotiales</taxon>
        <taxon>Aspergillaceae</taxon>
        <taxon>Penicilliopsis</taxon>
    </lineage>
</organism>
<accession>A0A1L9SSC5</accession>
<gene>
    <name evidence="6" type="ORF">ASPZODRAFT_149519</name>
</gene>
<keyword evidence="4 5" id="KW-0472">Membrane</keyword>
<evidence type="ECO:0000256" key="1">
    <source>
        <dbReference type="ARBA" id="ARBA00004141"/>
    </source>
</evidence>
<evidence type="ECO:0000313" key="7">
    <source>
        <dbReference type="Proteomes" id="UP000184188"/>
    </source>
</evidence>
<dbReference type="PANTHER" id="PTHR23502">
    <property type="entry name" value="MAJOR FACILITATOR SUPERFAMILY"/>
    <property type="match status" value="1"/>
</dbReference>
<feature type="transmembrane region" description="Helical" evidence="5">
    <location>
        <begin position="379"/>
        <end position="399"/>
    </location>
</feature>
<dbReference type="Proteomes" id="UP000184188">
    <property type="component" value="Unassembled WGS sequence"/>
</dbReference>
<sequence>MNQFPPGTVRLEDRQNQHLILSPQPTSDPNEPLNWSASRKTVQMSLLCLYTIMCFAGLNVMTPVWEDLLEDRGFSFTLLDNTNATNFAALLVAGLAGAVSESLFQVTVADLFYVHQRGTMNGIYLVIVTIGNCLDPVASGYVAVSQGWQWSFWWCAIFMGITAVLLIFILEESKWKPSIHGIARLITRQPTRLVEIDHSIPMRSYLERHPFVQPAKVLKWSQFIMNYKEPVAILMEFAVVAFTAVQYGFNIACLAILVINQSTLYSESPYLFSTIQIGNMNLPTAIGSLLGALFGGPIIDLFLIRLAKRNGGIYEPEMRLYLYCIPALSMVAGIFFFGLTIAKGESWILNAVGAAFMGGGQGGMCDMLLAYLQDSYRDMTGAALVPVAFVCGTILVFPVPYWRSCMGTYNMFVLVGCLSVFVSSLHIPIAIFGKKSRIARAEKYAAYPKQHQ</sequence>
<dbReference type="GeneID" id="34611958"/>
<protein>
    <recommendedName>
        <fullName evidence="8">Major facilitator superfamily (MFS) profile domain-containing protein</fullName>
    </recommendedName>
</protein>
<evidence type="ECO:0000256" key="4">
    <source>
        <dbReference type="ARBA" id="ARBA00023136"/>
    </source>
</evidence>
<dbReference type="AlphaFoldDB" id="A0A1L9SSC5"/>
<feature type="transmembrane region" description="Helical" evidence="5">
    <location>
        <begin position="231"/>
        <end position="260"/>
    </location>
</feature>
<evidence type="ECO:0000256" key="2">
    <source>
        <dbReference type="ARBA" id="ARBA00022692"/>
    </source>
</evidence>
<keyword evidence="2 5" id="KW-0812">Transmembrane</keyword>
<dbReference type="Gene3D" id="1.20.1250.20">
    <property type="entry name" value="MFS general substrate transporter like domains"/>
    <property type="match status" value="1"/>
</dbReference>
<dbReference type="GO" id="GO:0022857">
    <property type="term" value="F:transmembrane transporter activity"/>
    <property type="evidence" value="ECO:0007669"/>
    <property type="project" value="InterPro"/>
</dbReference>
<comment type="subcellular location">
    <subcellularLocation>
        <location evidence="1">Membrane</location>
        <topology evidence="1">Multi-pass membrane protein</topology>
    </subcellularLocation>
</comment>
<dbReference type="InterPro" id="IPR036259">
    <property type="entry name" value="MFS_trans_sf"/>
</dbReference>
<evidence type="ECO:0000256" key="3">
    <source>
        <dbReference type="ARBA" id="ARBA00022989"/>
    </source>
</evidence>
<feature type="transmembrane region" description="Helical" evidence="5">
    <location>
        <begin position="411"/>
        <end position="433"/>
    </location>
</feature>
<feature type="transmembrane region" description="Helical" evidence="5">
    <location>
        <begin position="123"/>
        <end position="144"/>
    </location>
</feature>
<proteinExistence type="predicted"/>
<reference evidence="7" key="1">
    <citation type="journal article" date="2017" name="Genome Biol.">
        <title>Comparative genomics reveals high biological diversity and specific adaptations in the industrially and medically important fungal genus Aspergillus.</title>
        <authorList>
            <person name="de Vries R.P."/>
            <person name="Riley R."/>
            <person name="Wiebenga A."/>
            <person name="Aguilar-Osorio G."/>
            <person name="Amillis S."/>
            <person name="Uchima C.A."/>
            <person name="Anderluh G."/>
            <person name="Asadollahi M."/>
            <person name="Askin M."/>
            <person name="Barry K."/>
            <person name="Battaglia E."/>
            <person name="Bayram O."/>
            <person name="Benocci T."/>
            <person name="Braus-Stromeyer S.A."/>
            <person name="Caldana C."/>
            <person name="Canovas D."/>
            <person name="Cerqueira G.C."/>
            <person name="Chen F."/>
            <person name="Chen W."/>
            <person name="Choi C."/>
            <person name="Clum A."/>
            <person name="Dos Santos R.A."/>
            <person name="Damasio A.R."/>
            <person name="Diallinas G."/>
            <person name="Emri T."/>
            <person name="Fekete E."/>
            <person name="Flipphi M."/>
            <person name="Freyberg S."/>
            <person name="Gallo A."/>
            <person name="Gournas C."/>
            <person name="Habgood R."/>
            <person name="Hainaut M."/>
            <person name="Harispe M.L."/>
            <person name="Henrissat B."/>
            <person name="Hilden K.S."/>
            <person name="Hope R."/>
            <person name="Hossain A."/>
            <person name="Karabika E."/>
            <person name="Karaffa L."/>
            <person name="Karanyi Z."/>
            <person name="Krasevec N."/>
            <person name="Kuo A."/>
            <person name="Kusch H."/>
            <person name="LaButti K."/>
            <person name="Lagendijk E.L."/>
            <person name="Lapidus A."/>
            <person name="Levasseur A."/>
            <person name="Lindquist E."/>
            <person name="Lipzen A."/>
            <person name="Logrieco A.F."/>
            <person name="MacCabe A."/>
            <person name="Maekelae M.R."/>
            <person name="Malavazi I."/>
            <person name="Melin P."/>
            <person name="Meyer V."/>
            <person name="Mielnichuk N."/>
            <person name="Miskei M."/>
            <person name="Molnar A.P."/>
            <person name="Mule G."/>
            <person name="Ngan C.Y."/>
            <person name="Orejas M."/>
            <person name="Orosz E."/>
            <person name="Ouedraogo J.P."/>
            <person name="Overkamp K.M."/>
            <person name="Park H.-S."/>
            <person name="Perrone G."/>
            <person name="Piumi F."/>
            <person name="Punt P.J."/>
            <person name="Ram A.F."/>
            <person name="Ramon A."/>
            <person name="Rauscher S."/>
            <person name="Record E."/>
            <person name="Riano-Pachon D.M."/>
            <person name="Robert V."/>
            <person name="Roehrig J."/>
            <person name="Ruller R."/>
            <person name="Salamov A."/>
            <person name="Salih N.S."/>
            <person name="Samson R.A."/>
            <person name="Sandor E."/>
            <person name="Sanguinetti M."/>
            <person name="Schuetze T."/>
            <person name="Sepcic K."/>
            <person name="Shelest E."/>
            <person name="Sherlock G."/>
            <person name="Sophianopoulou V."/>
            <person name="Squina F.M."/>
            <person name="Sun H."/>
            <person name="Susca A."/>
            <person name="Todd R.B."/>
            <person name="Tsang A."/>
            <person name="Unkles S.E."/>
            <person name="van de Wiele N."/>
            <person name="van Rossen-Uffink D."/>
            <person name="Oliveira J.V."/>
            <person name="Vesth T.C."/>
            <person name="Visser J."/>
            <person name="Yu J.-H."/>
            <person name="Zhou M."/>
            <person name="Andersen M.R."/>
            <person name="Archer D.B."/>
            <person name="Baker S.E."/>
            <person name="Benoit I."/>
            <person name="Brakhage A.A."/>
            <person name="Braus G.H."/>
            <person name="Fischer R."/>
            <person name="Frisvad J.C."/>
            <person name="Goldman G.H."/>
            <person name="Houbraken J."/>
            <person name="Oakley B."/>
            <person name="Pocsi I."/>
            <person name="Scazzocchio C."/>
            <person name="Seiboth B."/>
            <person name="vanKuyk P.A."/>
            <person name="Wortman J."/>
            <person name="Dyer P.S."/>
            <person name="Grigoriev I.V."/>
        </authorList>
    </citation>
    <scope>NUCLEOTIDE SEQUENCE [LARGE SCALE GENOMIC DNA]</scope>
    <source>
        <strain evidence="7">CBS 506.65</strain>
    </source>
</reference>
<keyword evidence="7" id="KW-1185">Reference proteome</keyword>
<dbReference type="GO" id="GO:0005886">
    <property type="term" value="C:plasma membrane"/>
    <property type="evidence" value="ECO:0007669"/>
    <property type="project" value="TreeGrafter"/>
</dbReference>
<dbReference type="EMBL" id="KV878337">
    <property type="protein sequence ID" value="OJJ50112.1"/>
    <property type="molecule type" value="Genomic_DNA"/>
</dbReference>
<dbReference type="VEuPathDB" id="FungiDB:ASPZODRAFT_149519"/>
<feature type="transmembrane region" description="Helical" evidence="5">
    <location>
        <begin position="280"/>
        <end position="299"/>
    </location>
</feature>
<feature type="transmembrane region" description="Helical" evidence="5">
    <location>
        <begin position="85"/>
        <end position="111"/>
    </location>
</feature>
<name>A0A1L9SSC5_9EURO</name>
<feature type="transmembrane region" description="Helical" evidence="5">
    <location>
        <begin position="320"/>
        <end position="341"/>
    </location>
</feature>
<evidence type="ECO:0000313" key="6">
    <source>
        <dbReference type="EMBL" id="OJJ50112.1"/>
    </source>
</evidence>
<dbReference type="RefSeq" id="XP_022584622.1">
    <property type="nucleotide sequence ID" value="XM_022725493.1"/>
</dbReference>